<feature type="transmembrane region" description="Helical" evidence="2">
    <location>
        <begin position="29"/>
        <end position="47"/>
    </location>
</feature>
<accession>A0A0K0NL57</accession>
<organism evidence="3 4">
    <name type="scientific">Gordonia phage GMA6</name>
    <dbReference type="NCBI Taxonomy" id="1647285"/>
    <lineage>
        <taxon>Viruses</taxon>
        <taxon>Duplodnaviria</taxon>
        <taxon>Heunggongvirae</taxon>
        <taxon>Uroviricota</taxon>
        <taxon>Caudoviricetes</taxon>
        <taxon>Bendigovirus</taxon>
        <taxon>Bendigovirus GMA6</taxon>
    </lineage>
</organism>
<reference evidence="3 4" key="1">
    <citation type="journal article" date="2015" name="PLoS ONE">
        <title>Lysis to Kill: Evaluation of the Lytic Abilities, and Genomics of Nine Bacteriophages Infective for Gordonia spp. and Their Potential Use in Activated Sludge Foam Biocontrol.</title>
        <authorList>
            <person name="Dyson Z.A."/>
            <person name="Tucci J."/>
            <person name="Seviour R.J."/>
            <person name="Petrovski S."/>
        </authorList>
    </citation>
    <scope>NUCLEOTIDE SEQUENCE [LARGE SCALE GENOMIC DNA]</scope>
</reference>
<evidence type="ECO:0000313" key="3">
    <source>
        <dbReference type="EMBL" id="AKL88329.1"/>
    </source>
</evidence>
<feature type="transmembrane region" description="Helical" evidence="2">
    <location>
        <begin position="132"/>
        <end position="150"/>
    </location>
</feature>
<feature type="transmembrane region" description="Helical" evidence="2">
    <location>
        <begin position="67"/>
        <end position="95"/>
    </location>
</feature>
<feature type="compositionally biased region" description="Polar residues" evidence="1">
    <location>
        <begin position="156"/>
        <end position="167"/>
    </location>
</feature>
<proteinExistence type="predicted"/>
<sequence length="175" mass="19089">MSSRDNDDQATGEESVPYMAGRKRDRIRHLMSVTLGALFLILGTAYLNPDQLVRNPNPGKRSAQNSVVIYIENLTAVPVWGVAFFATGVLLLLAVAHWRRYLPSAHLVGGCVMVGYSVASYTTAIINEGTYIVSATLAASIALLNLLMMLSYTSPQTESKGVNQNTESQHDEEIE</sequence>
<dbReference type="RefSeq" id="YP_009273530.1">
    <property type="nucleotide sequence ID" value="NC_030906.1"/>
</dbReference>
<gene>
    <name evidence="3" type="ORF">GMA6_48</name>
</gene>
<dbReference type="EMBL" id="KR063280">
    <property type="protein sequence ID" value="AKL88329.1"/>
    <property type="molecule type" value="Genomic_DNA"/>
</dbReference>
<keyword evidence="2" id="KW-0472">Membrane</keyword>
<dbReference type="Proteomes" id="UP000203886">
    <property type="component" value="Segment"/>
</dbReference>
<feature type="region of interest" description="Disordered" evidence="1">
    <location>
        <begin position="156"/>
        <end position="175"/>
    </location>
</feature>
<keyword evidence="2" id="KW-1133">Transmembrane helix</keyword>
<dbReference type="GeneID" id="28801098"/>
<keyword evidence="4" id="KW-1185">Reference proteome</keyword>
<evidence type="ECO:0000256" key="2">
    <source>
        <dbReference type="SAM" id="Phobius"/>
    </source>
</evidence>
<name>A0A0K0NL57_9CAUD</name>
<feature type="transmembrane region" description="Helical" evidence="2">
    <location>
        <begin position="107"/>
        <end position="126"/>
    </location>
</feature>
<evidence type="ECO:0000313" key="4">
    <source>
        <dbReference type="Proteomes" id="UP000203886"/>
    </source>
</evidence>
<protein>
    <submittedName>
        <fullName evidence="3">Uncharacterized protein</fullName>
    </submittedName>
</protein>
<dbReference type="KEGG" id="vg:28801098"/>
<keyword evidence="2" id="KW-0812">Transmembrane</keyword>
<evidence type="ECO:0000256" key="1">
    <source>
        <dbReference type="SAM" id="MobiDB-lite"/>
    </source>
</evidence>